<proteinExistence type="predicted"/>
<dbReference type="CDD" id="cd02440">
    <property type="entry name" value="AdoMet_MTases"/>
    <property type="match status" value="1"/>
</dbReference>
<keyword evidence="3" id="KW-1185">Reference proteome</keyword>
<dbReference type="RefSeq" id="WP_025372966.1">
    <property type="nucleotide sequence ID" value="NZ_CP003915.1"/>
</dbReference>
<dbReference type="SUPFAM" id="SSF53335">
    <property type="entry name" value="S-adenosyl-L-methionine-dependent methyltransferases"/>
    <property type="match status" value="1"/>
</dbReference>
<feature type="domain" description="Methyltransferase" evidence="1">
    <location>
        <begin position="41"/>
        <end position="132"/>
    </location>
</feature>
<gene>
    <name evidence="2" type="ORF">MIM_c22540</name>
</gene>
<reference evidence="2 3" key="1">
    <citation type="journal article" date="2014" name="Microbiology">
        <title>Unravelling the complete genome sequence of Advenella mimigardefordensis strain DPN7T and novel insights in the catabolism of the xenobiotic polythioester precursor 3,3'-dithiodipropionate.</title>
        <authorList>
            <person name="Wubbeler J.H."/>
            <person name="Hiessl S."/>
            <person name="Schuldes J."/>
            <person name="Thurmer A."/>
            <person name="Daniel R."/>
            <person name="Steinbuchel A."/>
        </authorList>
    </citation>
    <scope>NUCLEOTIDE SEQUENCE [LARGE SCALE GENOMIC DNA]</scope>
    <source>
        <strain evidence="3">DSM 17166 / LMG 22922 / DPN7</strain>
    </source>
</reference>
<name>W0PGK2_ADVMD</name>
<dbReference type="HOGENOM" id="CLU_106737_0_0_4"/>
<dbReference type="PATRIC" id="fig|1247726.3.peg.2477"/>
<dbReference type="EMBL" id="CP003915">
    <property type="protein sequence ID" value="AHG64330.1"/>
    <property type="molecule type" value="Genomic_DNA"/>
</dbReference>
<keyword evidence="2" id="KW-0489">Methyltransferase</keyword>
<evidence type="ECO:0000313" key="3">
    <source>
        <dbReference type="Proteomes" id="UP000019095"/>
    </source>
</evidence>
<accession>W0PGK2</accession>
<dbReference type="PANTHER" id="PTHR43464">
    <property type="entry name" value="METHYLTRANSFERASE"/>
    <property type="match status" value="1"/>
</dbReference>
<dbReference type="Proteomes" id="UP000019095">
    <property type="component" value="Chromosome"/>
</dbReference>
<organism evidence="2 3">
    <name type="scientific">Advenella mimigardefordensis (strain DSM 17166 / LMG 22922 / DPN7)</name>
    <dbReference type="NCBI Taxonomy" id="1247726"/>
    <lineage>
        <taxon>Bacteria</taxon>
        <taxon>Pseudomonadati</taxon>
        <taxon>Pseudomonadota</taxon>
        <taxon>Betaproteobacteria</taxon>
        <taxon>Burkholderiales</taxon>
        <taxon>Alcaligenaceae</taxon>
    </lineage>
</organism>
<evidence type="ECO:0000259" key="1">
    <source>
        <dbReference type="Pfam" id="PF13649"/>
    </source>
</evidence>
<dbReference type="GO" id="GO:0010420">
    <property type="term" value="F:polyprenyldihydroxybenzoate methyltransferase activity"/>
    <property type="evidence" value="ECO:0007669"/>
    <property type="project" value="TreeGrafter"/>
</dbReference>
<dbReference type="Pfam" id="PF13649">
    <property type="entry name" value="Methyltransf_25"/>
    <property type="match status" value="1"/>
</dbReference>
<dbReference type="InterPro" id="IPR029063">
    <property type="entry name" value="SAM-dependent_MTases_sf"/>
</dbReference>
<dbReference type="GO" id="GO:0032259">
    <property type="term" value="P:methylation"/>
    <property type="evidence" value="ECO:0007669"/>
    <property type="project" value="UniProtKB-KW"/>
</dbReference>
<evidence type="ECO:0000313" key="2">
    <source>
        <dbReference type="EMBL" id="AHG64330.1"/>
    </source>
</evidence>
<dbReference type="eggNOG" id="COG2226">
    <property type="taxonomic scope" value="Bacteria"/>
</dbReference>
<protein>
    <submittedName>
        <fullName evidence="2">Putative methyltransferase</fullName>
    </submittedName>
</protein>
<dbReference type="PANTHER" id="PTHR43464:SF23">
    <property type="entry name" value="JUVENILE HORMONE ACID O-METHYLTRANSFERASE"/>
    <property type="match status" value="1"/>
</dbReference>
<dbReference type="STRING" id="1247726.MIM_c22540"/>
<dbReference type="InterPro" id="IPR041698">
    <property type="entry name" value="Methyltransf_25"/>
</dbReference>
<sequence length="212" mass="24274">MKEYYGARANEYDRIYAKPERQADLRQLQIWLPTLFAGRSVLEIACGTGYWTQFYAPMAERVVALDAARETLRIAAERVDTNTVHLRHGDAYGLPAFDALFDAAFAGFWWSHIPQERIAEFLVGLHLALEPGARIVFLDNRFVPGSSTPIADQDSAGNTYQMRTLDDGSMHRILKNFPTRDQLLATVDPYAESSTYFEWEYFWALEYTLKSD</sequence>
<dbReference type="AlphaFoldDB" id="W0PGK2"/>
<dbReference type="Gene3D" id="3.40.50.150">
    <property type="entry name" value="Vaccinia Virus protein VP39"/>
    <property type="match status" value="1"/>
</dbReference>
<dbReference type="KEGG" id="amim:MIM_c22540"/>
<keyword evidence="2" id="KW-0808">Transferase</keyword>
<dbReference type="OrthoDB" id="6006151at2"/>